<keyword evidence="2" id="KW-1185">Reference proteome</keyword>
<protein>
    <submittedName>
        <fullName evidence="1">Heterokaryon incompatibility protein-domain-containing protein</fullName>
    </submittedName>
</protein>
<gene>
    <name evidence="1" type="ORF">BJ138DRAFT_1109620</name>
</gene>
<name>A0ACB8AT70_9AGAM</name>
<dbReference type="EMBL" id="MU267599">
    <property type="protein sequence ID" value="KAH7915572.1"/>
    <property type="molecule type" value="Genomic_DNA"/>
</dbReference>
<evidence type="ECO:0000313" key="1">
    <source>
        <dbReference type="EMBL" id="KAH7915572.1"/>
    </source>
</evidence>
<proteinExistence type="predicted"/>
<sequence length="816" mass="91752">MGLDTYLKKSAALQSRAARFVPRKLQTSFSNKQDDDVANSESNQETVKPEPGPGPEPEPEPEPELAANPETPDADAVSPNPVSLNIAIADAPNEDEEAVCESPTEASSFDKLAQQLRFEKLNSIDIDSLISEKLSLMPIRVIDTWFGTFCDGDQLRFNFKHSSEYIAVEKAKDWEKMRSLADKYFEFAMLSHRWGDGEPLFRHVDREIRDERCGSIYMMKAPAGVQKLQHYCCTAAKCGYRWAWSDTCCIDKSSSSETQESINSMFSWYRNSALTIVHLSDMPDMAEVERIPSSPSVDSTFPPYSHEPPPEPRLNANSDYPPPVPNSALGKFVTLDTMRDEECLGKAFFEPDDQIKDRDLEPFLQAYLIISPWFKRGWTLQELLAPKNIRFYSENWKSLEREDKDHLFANQKQDPIWLKALAHASGIDEDTLVKLEPVCENIRERLRWAADRKTTKVEDIAYCLMGLFGISMPILYGEGASAFTRLQEEIMKRSDDLSLFDWTGKASSLNSCLASHPSCFKEHSTRISGSAPPKEAALGFLHALSGAGELVTSALPGFAFDRFKKLFKDPPPGHSLVNGEMMMSLFEYRATKIEFIEQQDSIRRYTITAKGLQPFDIFTHQELDMKDPSRFYVARVWDRTVGRVIQTISSSISSTSARNSNDTLAAALRPILSSPETIKRALSNPKSFRSSSGSSTFSLTSSTTSMLRSMSKRFDSSDGTERSLSQDEIVESPQASISIDPSTPELPADQEVKVEEGRKKLAMSFVSSFYKPFVAQLVYKDGKKIRKRIATENRIVASYAAGFWDFGLATKLRNIH</sequence>
<reference evidence="1" key="1">
    <citation type="journal article" date="2021" name="New Phytol.">
        <title>Evolutionary innovations through gain and loss of genes in the ectomycorrhizal Boletales.</title>
        <authorList>
            <person name="Wu G."/>
            <person name="Miyauchi S."/>
            <person name="Morin E."/>
            <person name="Kuo A."/>
            <person name="Drula E."/>
            <person name="Varga T."/>
            <person name="Kohler A."/>
            <person name="Feng B."/>
            <person name="Cao Y."/>
            <person name="Lipzen A."/>
            <person name="Daum C."/>
            <person name="Hundley H."/>
            <person name="Pangilinan J."/>
            <person name="Johnson J."/>
            <person name="Barry K."/>
            <person name="LaButti K."/>
            <person name="Ng V."/>
            <person name="Ahrendt S."/>
            <person name="Min B."/>
            <person name="Choi I.G."/>
            <person name="Park H."/>
            <person name="Plett J.M."/>
            <person name="Magnuson J."/>
            <person name="Spatafora J.W."/>
            <person name="Nagy L.G."/>
            <person name="Henrissat B."/>
            <person name="Grigoriev I.V."/>
            <person name="Yang Z.L."/>
            <person name="Xu J."/>
            <person name="Martin F.M."/>
        </authorList>
    </citation>
    <scope>NUCLEOTIDE SEQUENCE</scope>
    <source>
        <strain evidence="1">ATCC 28755</strain>
    </source>
</reference>
<evidence type="ECO:0000313" key="2">
    <source>
        <dbReference type="Proteomes" id="UP000790377"/>
    </source>
</evidence>
<comment type="caution">
    <text evidence="1">The sequence shown here is derived from an EMBL/GenBank/DDBJ whole genome shotgun (WGS) entry which is preliminary data.</text>
</comment>
<dbReference type="Proteomes" id="UP000790377">
    <property type="component" value="Unassembled WGS sequence"/>
</dbReference>
<accession>A0ACB8AT70</accession>
<organism evidence="1 2">
    <name type="scientific">Hygrophoropsis aurantiaca</name>
    <dbReference type="NCBI Taxonomy" id="72124"/>
    <lineage>
        <taxon>Eukaryota</taxon>
        <taxon>Fungi</taxon>
        <taxon>Dikarya</taxon>
        <taxon>Basidiomycota</taxon>
        <taxon>Agaricomycotina</taxon>
        <taxon>Agaricomycetes</taxon>
        <taxon>Agaricomycetidae</taxon>
        <taxon>Boletales</taxon>
        <taxon>Coniophorineae</taxon>
        <taxon>Hygrophoropsidaceae</taxon>
        <taxon>Hygrophoropsis</taxon>
    </lineage>
</organism>